<evidence type="ECO:0000313" key="2">
    <source>
        <dbReference type="Proteomes" id="UP000011680"/>
    </source>
</evidence>
<evidence type="ECO:0000313" key="1">
    <source>
        <dbReference type="EMBL" id="EMA48895.1"/>
    </source>
</evidence>
<organism evidence="1 2">
    <name type="scientific">Halococcus thailandensis JCM 13552</name>
    <dbReference type="NCBI Taxonomy" id="1227457"/>
    <lineage>
        <taxon>Archaea</taxon>
        <taxon>Methanobacteriati</taxon>
        <taxon>Methanobacteriota</taxon>
        <taxon>Stenosarchaea group</taxon>
        <taxon>Halobacteria</taxon>
        <taxon>Halobacteriales</taxon>
        <taxon>Halococcaceae</taxon>
        <taxon>Halococcus</taxon>
    </lineage>
</organism>
<dbReference type="EMBL" id="AOMF01000182">
    <property type="protein sequence ID" value="EMA48895.1"/>
    <property type="molecule type" value="Genomic_DNA"/>
</dbReference>
<sequence length="83" mass="9756">MYAITDFIRRHVRHYSIKYRLRARARSDKPMDEVLLSNGFAEIGDIVQGYCDHPPALTREWHDGDYLHRDCKCGTYLGVVEEQ</sequence>
<dbReference type="PATRIC" id="fig|1227457.3.peg.3878"/>
<reference evidence="1 2" key="1">
    <citation type="journal article" date="2014" name="PLoS Genet.">
        <title>Phylogenetically driven sequencing of extremely halophilic archaea reveals strategies for static and dynamic osmo-response.</title>
        <authorList>
            <person name="Becker E.A."/>
            <person name="Seitzer P.M."/>
            <person name="Tritt A."/>
            <person name="Larsen D."/>
            <person name="Krusor M."/>
            <person name="Yao A.I."/>
            <person name="Wu D."/>
            <person name="Madern D."/>
            <person name="Eisen J.A."/>
            <person name="Darling A.E."/>
            <person name="Facciotti M.T."/>
        </authorList>
    </citation>
    <scope>NUCLEOTIDE SEQUENCE [LARGE SCALE GENOMIC DNA]</scope>
    <source>
        <strain evidence="1 2">JCM 13552</strain>
    </source>
</reference>
<comment type="caution">
    <text evidence="1">The sequence shown here is derived from an EMBL/GenBank/DDBJ whole genome shotgun (WGS) entry which is preliminary data.</text>
</comment>
<accession>M0MWT1</accession>
<name>M0MWT1_9EURY</name>
<proteinExistence type="predicted"/>
<gene>
    <name evidence="1" type="ORF">C451_19833</name>
</gene>
<dbReference type="AlphaFoldDB" id="M0MWT1"/>
<dbReference type="Proteomes" id="UP000011680">
    <property type="component" value="Unassembled WGS sequence"/>
</dbReference>
<protein>
    <submittedName>
        <fullName evidence="1">Uncharacterized protein</fullName>
    </submittedName>
</protein>
<keyword evidence="2" id="KW-1185">Reference proteome</keyword>